<evidence type="ECO:0000313" key="3">
    <source>
        <dbReference type="Proteomes" id="UP001169760"/>
    </source>
</evidence>
<name>A0AAW7X458_9GAMM</name>
<dbReference type="Proteomes" id="UP001169760">
    <property type="component" value="Unassembled WGS sequence"/>
</dbReference>
<evidence type="ECO:0008006" key="4">
    <source>
        <dbReference type="Google" id="ProtNLM"/>
    </source>
</evidence>
<reference evidence="2" key="1">
    <citation type="submission" date="2023-07" db="EMBL/GenBank/DDBJ databases">
        <title>Genome content predicts the carbon catabolic preferences of heterotrophic bacteria.</title>
        <authorList>
            <person name="Gralka M."/>
        </authorList>
    </citation>
    <scope>NUCLEOTIDE SEQUENCE</scope>
    <source>
        <strain evidence="2">I3M17_2</strain>
    </source>
</reference>
<keyword evidence="1" id="KW-0175">Coiled coil</keyword>
<evidence type="ECO:0000256" key="1">
    <source>
        <dbReference type="SAM" id="Coils"/>
    </source>
</evidence>
<sequence length="1683" mass="181408">MSELTLATANLSQSCVEELSKYFDTSTLPTTTSSPQSLTILGVKCDLVFTSANNDASQIIIAASPQPNSNWNLGDCLPKLPGAEEEGSADHLFRIRHLSFEKSLWLLVWGENIDPQMVRNQLIDSDSFKNWANLHVTKTPTTNTNSNTADYAAFFDSLGFNVNSIALTAEDSDTNSSSTSNTSTTSCGLFIWGDIQQTSANRTLELLPWLNDIQTFLGTSNLRFAGAKIQNKSNYPQVSVQLPPSGTSFGNNQLQFTNAAVTLLSIPYFTPSDTSISVSGDFVFGQNIIIHTDLVYPIHSDLIWAKGTYKGSVESLLGGEATLGLPSDGPALANEDTIELELEFSKSRRTLTKISFAAQLNEKQWTAIPAPIDLTLEGLAFYITIVEPFSASRNVSAQLLCDATLASESNTPYSLTCGGTYPEGQLFLRAKQPLPIASLISNLIGSSNGLDAFTFDDLRIDYNYRSNIFGLNIDVKGPWQIADGFTARDIALRIDRNNGFSGDINATLTLAGSEAILEAQKASSESDWVFSANIAELHLSKLISQLFTELALPITLPDIILANTQLALEPAKGNYSFQSQTGSNSQWEIDLDVTKLTISALALSAEKKEGNFSGKLLGSASLFGTDVTVSIELTNALTLTVSATNVNLSRIIDELLPEIDFPAEIPNVVFDTVSMTVTPATKEFSLSASTTEDWEIPLGATGFLVEDIQFTAQRKQAANNTYKTSGTVVGNASLGPVSFDLNYSYPGELLFGTEIPKLNLSPVIQDMCGPDSLMGINLPPSVSNLALENIKLTVSPNKKFMSLSSQSPLGDTELLITQTRQKKWAFMVAFAPHPQWKFSSIDNALAVMDDLTFRDTGLIISSAQDDLPPITIVTVPQSLKLVKGLNFFATLDMTGLGVDDLMSVKSLTVSTTIGTSIDTVRLAAAMEGSFKIDDNVALGDMEFFLRPAPSNFQLGISGSVLAKIDQSDLRFIGTMSIRPTERSAAFAATMLGNWDQPFGIKGLALQNVAIEVGVGIVPPPAVAAPIVGLAGSISIGSFTGSAAVKFDTATPTKSMIAASFNQIFLKDVVQTFCEDKVYNAIPAAIRNSVLSAGMEDVAVYAVPQLTTIGELVYEAGFKFEGKISVANFDAQCMFLLDYKQGFAIKGTCDPIVIEDIFKITGVESSPGPLLDIDLRVGGNPHIQIEGLIDLLGINALALVSVSDSGFRFEVEGHIFDLFSAKIAASGGNLKEGGDFYLMVEMHNELITYLREQALKGIQNAANDATESLSSAQSQVDKAQREVNKLNQEIDEQRANIKKERARDARNVKNAEDAVNSAQKEVNRLQGLINTTRKTIEQERARDTKRIKDAENAVASAQSKVNALQTDINNMRKTIKAERAKTTRDLNSAKKTLTNAQNEVNSLQSKINTNKKKISSLKKNISDKKRWYNKSKWYQKSYRWAEFSAYSAAKGAEITALYTAIGSLETAKATANAALEIAKQSVRGIQAAADTFPVDADPRIAGLFTAKETANIALEAAKQTLKGLQATIKLVPVDSDPRILGLFTAKETANAALEVAKQSLIGLQAAIKDFPIDADPRIAALFSALGIATGGLQSAKLILEGIKQSVGGLAEASSFIVEYGLGGVLDIKRIYFEGSLNVVKGGNVSMALQLVLMKNNLNVDLAFSFHDPLKSADALVKKLLKEIG</sequence>
<feature type="coiled-coil region" evidence="1">
    <location>
        <begin position="1254"/>
        <end position="1419"/>
    </location>
</feature>
<dbReference type="RefSeq" id="WP_303492039.1">
    <property type="nucleotide sequence ID" value="NZ_JAUOPB010000004.1"/>
</dbReference>
<accession>A0AAW7X458</accession>
<dbReference type="EMBL" id="JAUOPB010000004">
    <property type="protein sequence ID" value="MDO6422169.1"/>
    <property type="molecule type" value="Genomic_DNA"/>
</dbReference>
<evidence type="ECO:0000313" key="2">
    <source>
        <dbReference type="EMBL" id="MDO6422169.1"/>
    </source>
</evidence>
<proteinExistence type="predicted"/>
<dbReference type="Gene3D" id="1.20.5.340">
    <property type="match status" value="1"/>
</dbReference>
<gene>
    <name evidence="2" type="ORF">Q4521_06770</name>
</gene>
<protein>
    <recommendedName>
        <fullName evidence="4">Chromosome segregation ATPase-like protein</fullName>
    </recommendedName>
</protein>
<organism evidence="2 3">
    <name type="scientific">Saccharophagus degradans</name>
    <dbReference type="NCBI Taxonomy" id="86304"/>
    <lineage>
        <taxon>Bacteria</taxon>
        <taxon>Pseudomonadati</taxon>
        <taxon>Pseudomonadota</taxon>
        <taxon>Gammaproteobacteria</taxon>
        <taxon>Cellvibrionales</taxon>
        <taxon>Cellvibrionaceae</taxon>
        <taxon>Saccharophagus</taxon>
    </lineage>
</organism>
<comment type="caution">
    <text evidence="2">The sequence shown here is derived from an EMBL/GenBank/DDBJ whole genome shotgun (WGS) entry which is preliminary data.</text>
</comment>